<proteinExistence type="predicted"/>
<evidence type="ECO:0000313" key="3">
    <source>
        <dbReference type="Proteomes" id="UP000252585"/>
    </source>
</evidence>
<reference evidence="2 3" key="1">
    <citation type="submission" date="2018-07" db="EMBL/GenBank/DDBJ databases">
        <title>Genomic Encyclopedia of Type Strains, Phase IV (KMG-IV): sequencing the most valuable type-strain genomes for metagenomic binning, comparative biology and taxonomic classification.</title>
        <authorList>
            <person name="Goeker M."/>
        </authorList>
    </citation>
    <scope>NUCLEOTIDE SEQUENCE [LARGE SCALE GENOMIC DNA]</scope>
    <source>
        <strain evidence="2 3">DSM 27696</strain>
    </source>
</reference>
<dbReference type="Pfam" id="PF03413">
    <property type="entry name" value="PepSY"/>
    <property type="match status" value="1"/>
</dbReference>
<accession>A0A368X3S2</accession>
<dbReference type="AlphaFoldDB" id="A0A368X3S2"/>
<comment type="caution">
    <text evidence="2">The sequence shown here is derived from an EMBL/GenBank/DDBJ whole genome shotgun (WGS) entry which is preliminary data.</text>
</comment>
<name>A0A368X3S2_9BACI</name>
<dbReference type="RefSeq" id="WP_114354539.1">
    <property type="nucleotide sequence ID" value="NZ_QPJJ01000024.1"/>
</dbReference>
<keyword evidence="3" id="KW-1185">Reference proteome</keyword>
<feature type="domain" description="PepSY" evidence="1">
    <location>
        <begin position="32"/>
        <end position="100"/>
    </location>
</feature>
<protein>
    <submittedName>
        <fullName evidence="2">Putative small secreted protein</fullName>
    </submittedName>
</protein>
<dbReference type="Proteomes" id="UP000252585">
    <property type="component" value="Unassembled WGS sequence"/>
</dbReference>
<dbReference type="EMBL" id="QPJJ01000024">
    <property type="protein sequence ID" value="RCW62671.1"/>
    <property type="molecule type" value="Genomic_DNA"/>
</dbReference>
<organism evidence="2 3">
    <name type="scientific">Saliterribacillus persicus</name>
    <dbReference type="NCBI Taxonomy" id="930114"/>
    <lineage>
        <taxon>Bacteria</taxon>
        <taxon>Bacillati</taxon>
        <taxon>Bacillota</taxon>
        <taxon>Bacilli</taxon>
        <taxon>Bacillales</taxon>
        <taxon>Bacillaceae</taxon>
        <taxon>Saliterribacillus</taxon>
    </lineage>
</organism>
<sequence>MKYNKVILAAGLGVIAGFLISEYADKDTLVKPEKALKNARELFKKQGPVSGSWIYMKAEKINRHGLEYLVYRGGITKHSTDSQESIEFYLDAKSGTILEVKKTA</sequence>
<dbReference type="OrthoDB" id="2989832at2"/>
<dbReference type="InterPro" id="IPR025711">
    <property type="entry name" value="PepSY"/>
</dbReference>
<evidence type="ECO:0000313" key="2">
    <source>
        <dbReference type="EMBL" id="RCW62671.1"/>
    </source>
</evidence>
<evidence type="ECO:0000259" key="1">
    <source>
        <dbReference type="Pfam" id="PF03413"/>
    </source>
</evidence>
<gene>
    <name evidence="2" type="ORF">DFR57_12426</name>
</gene>